<feature type="region of interest" description="Disordered" evidence="1">
    <location>
        <begin position="123"/>
        <end position="150"/>
    </location>
</feature>
<feature type="compositionally biased region" description="Low complexity" evidence="1">
    <location>
        <begin position="124"/>
        <end position="143"/>
    </location>
</feature>
<protein>
    <submittedName>
        <fullName evidence="2">Uncharacterized protein</fullName>
    </submittedName>
</protein>
<organism evidence="2 3">
    <name type="scientific">Pelagomonas calceolata</name>
    <dbReference type="NCBI Taxonomy" id="35677"/>
    <lineage>
        <taxon>Eukaryota</taxon>
        <taxon>Sar</taxon>
        <taxon>Stramenopiles</taxon>
        <taxon>Ochrophyta</taxon>
        <taxon>Pelagophyceae</taxon>
        <taxon>Pelagomonadales</taxon>
        <taxon>Pelagomonadaceae</taxon>
        <taxon>Pelagomonas</taxon>
    </lineage>
</organism>
<evidence type="ECO:0000313" key="2">
    <source>
        <dbReference type="EMBL" id="CAH0364811.1"/>
    </source>
</evidence>
<dbReference type="Proteomes" id="UP000789595">
    <property type="component" value="Unassembled WGS sequence"/>
</dbReference>
<evidence type="ECO:0000256" key="1">
    <source>
        <dbReference type="SAM" id="MobiDB-lite"/>
    </source>
</evidence>
<comment type="caution">
    <text evidence="2">The sequence shown here is derived from an EMBL/GenBank/DDBJ whole genome shotgun (WGS) entry which is preliminary data.</text>
</comment>
<keyword evidence="3" id="KW-1185">Reference proteome</keyword>
<reference evidence="2" key="1">
    <citation type="submission" date="2021-11" db="EMBL/GenBank/DDBJ databases">
        <authorList>
            <consortium name="Genoscope - CEA"/>
            <person name="William W."/>
        </authorList>
    </citation>
    <scope>NUCLEOTIDE SEQUENCE</scope>
</reference>
<proteinExistence type="predicted"/>
<gene>
    <name evidence="2" type="ORF">PECAL_1P11930</name>
</gene>
<dbReference type="AlphaFoldDB" id="A0A8J2WWZ5"/>
<name>A0A8J2WWZ5_9STRA</name>
<accession>A0A8J2WWZ5</accession>
<sequence length="150" mass="17093">MILLQFLVELSQGKYDASSVKDKRQLARVASVVKECFFVVDQRTRDSDYVTCDKAVVIRRFVKEFLEVASKMTCEEREQLIIVQMDRNVKLMQSYQDVLEAGRSFVRLRQELNAESEMVRAEAARANAELQEAEAEGQAAVERGAPESPE</sequence>
<dbReference type="EMBL" id="CAKKNE010000001">
    <property type="protein sequence ID" value="CAH0364811.1"/>
    <property type="molecule type" value="Genomic_DNA"/>
</dbReference>
<evidence type="ECO:0000313" key="3">
    <source>
        <dbReference type="Proteomes" id="UP000789595"/>
    </source>
</evidence>